<organism evidence="1 2">
    <name type="scientific">Noviherbaspirillum humi</name>
    <dbReference type="NCBI Taxonomy" id="1688639"/>
    <lineage>
        <taxon>Bacteria</taxon>
        <taxon>Pseudomonadati</taxon>
        <taxon>Pseudomonadota</taxon>
        <taxon>Betaproteobacteria</taxon>
        <taxon>Burkholderiales</taxon>
        <taxon>Oxalobacteraceae</taxon>
        <taxon>Noviherbaspirillum</taxon>
    </lineage>
</organism>
<dbReference type="EMBL" id="FZOT01000013">
    <property type="protein sequence ID" value="SNT09514.1"/>
    <property type="molecule type" value="Genomic_DNA"/>
</dbReference>
<protein>
    <submittedName>
        <fullName evidence="1">Uncharacterized protein</fullName>
    </submittedName>
</protein>
<proteinExistence type="predicted"/>
<evidence type="ECO:0000313" key="1">
    <source>
        <dbReference type="EMBL" id="SNT09514.1"/>
    </source>
</evidence>
<reference evidence="1 2" key="1">
    <citation type="submission" date="2017-06" db="EMBL/GenBank/DDBJ databases">
        <authorList>
            <person name="Kim H.J."/>
            <person name="Triplett B.A."/>
        </authorList>
    </citation>
    <scope>NUCLEOTIDE SEQUENCE [LARGE SCALE GENOMIC DNA]</scope>
    <source>
        <strain evidence="1 2">U15</strain>
    </source>
</reference>
<evidence type="ECO:0000313" key="2">
    <source>
        <dbReference type="Proteomes" id="UP000198284"/>
    </source>
</evidence>
<accession>A0A239JXG3</accession>
<gene>
    <name evidence="1" type="ORF">SAMN06265795_113119</name>
</gene>
<name>A0A239JXG3_9BURK</name>
<sequence>MTKQMAMKVNAVRRAAALAPASINPPVAARLPAKGSDND</sequence>
<dbReference type="AlphaFoldDB" id="A0A239JXG3"/>
<dbReference type="Proteomes" id="UP000198284">
    <property type="component" value="Unassembled WGS sequence"/>
</dbReference>
<keyword evidence="2" id="KW-1185">Reference proteome</keyword>